<dbReference type="PROSITE" id="PS00166">
    <property type="entry name" value="ENOYL_COA_HYDRATASE"/>
    <property type="match status" value="1"/>
</dbReference>
<proteinExistence type="inferred from homology"/>
<dbReference type="Proteomes" id="UP000189627">
    <property type="component" value="Chromosome 2"/>
</dbReference>
<dbReference type="AlphaFoldDB" id="A0A1U9V0F1"/>
<dbReference type="OrthoDB" id="9148881at2"/>
<accession>A0A1U9V0F1</accession>
<evidence type="ECO:0000256" key="2">
    <source>
        <dbReference type="RuleBase" id="RU003707"/>
    </source>
</evidence>
<gene>
    <name evidence="3" type="ORF">BJN34_31710</name>
</gene>
<reference evidence="4" key="1">
    <citation type="submission" date="2017-02" db="EMBL/GenBank/DDBJ databases">
        <title>Complete genome sequence of Cupriavidus necator strain NH9, a 3-chlorobenzoate degrader.</title>
        <authorList>
            <person name="Moriuchi R."/>
            <person name="Dohra H."/>
            <person name="Ogawa N."/>
        </authorList>
    </citation>
    <scope>NUCLEOTIDE SEQUENCE [LARGE SCALE GENOMIC DNA]</scope>
    <source>
        <strain evidence="4">NH9</strain>
    </source>
</reference>
<dbReference type="GO" id="GO:0003824">
    <property type="term" value="F:catalytic activity"/>
    <property type="evidence" value="ECO:0007669"/>
    <property type="project" value="InterPro"/>
</dbReference>
<dbReference type="SUPFAM" id="SSF52096">
    <property type="entry name" value="ClpP/crotonase"/>
    <property type="match status" value="1"/>
</dbReference>
<organism evidence="3 4">
    <name type="scientific">Cupriavidus necator</name>
    <name type="common">Alcaligenes eutrophus</name>
    <name type="synonym">Ralstonia eutropha</name>
    <dbReference type="NCBI Taxonomy" id="106590"/>
    <lineage>
        <taxon>Bacteria</taxon>
        <taxon>Pseudomonadati</taxon>
        <taxon>Pseudomonadota</taxon>
        <taxon>Betaproteobacteria</taxon>
        <taxon>Burkholderiales</taxon>
        <taxon>Burkholderiaceae</taxon>
        <taxon>Cupriavidus</taxon>
    </lineage>
</organism>
<dbReference type="EMBL" id="CP017758">
    <property type="protein sequence ID" value="AQV98444.1"/>
    <property type="molecule type" value="Genomic_DNA"/>
</dbReference>
<dbReference type="Gene3D" id="3.90.226.10">
    <property type="entry name" value="2-enoyl-CoA Hydratase, Chain A, domain 1"/>
    <property type="match status" value="1"/>
</dbReference>
<dbReference type="CDD" id="cd06558">
    <property type="entry name" value="crotonase-like"/>
    <property type="match status" value="1"/>
</dbReference>
<dbReference type="Pfam" id="PF00378">
    <property type="entry name" value="ECH_1"/>
    <property type="match status" value="1"/>
</dbReference>
<evidence type="ECO:0000313" key="4">
    <source>
        <dbReference type="Proteomes" id="UP000189627"/>
    </source>
</evidence>
<protein>
    <submittedName>
        <fullName evidence="3">3-hydroxybutyryl-CoA dehydratase</fullName>
    </submittedName>
</protein>
<dbReference type="PANTHER" id="PTHR11941">
    <property type="entry name" value="ENOYL-COA HYDRATASE-RELATED"/>
    <property type="match status" value="1"/>
</dbReference>
<dbReference type="InterPro" id="IPR029045">
    <property type="entry name" value="ClpP/crotonase-like_dom_sf"/>
</dbReference>
<dbReference type="InterPro" id="IPR001753">
    <property type="entry name" value="Enoyl-CoA_hydra/iso"/>
</dbReference>
<sequence length="259" mass="27359">MYAAKDITVEERAGGALWITIDRAQKHNALARHVLAGLAQVVSAAASQPGVRCLVLTGAGERYFAAGGDLVDLSGVRDREATLAMSEQARGALDAVRDCPLPVLAYLNGDAIGGGAELALACDMRLQAATARIGFIQARLAITSAWGGGPDLCRTVGAARAMRMMSRCELVDAQQALQWGLADAVITDGPAGKDIHAFLEPLLGCAPQVLRGIKAQTAASRRGDSYDAARTIEQQQLLHTWLHADHWNAADGILSRRAQ</sequence>
<name>A0A1U9V0F1_CUPNE</name>
<dbReference type="RefSeq" id="WP_078200706.1">
    <property type="nucleotide sequence ID" value="NZ_CP017758.1"/>
</dbReference>
<evidence type="ECO:0000313" key="3">
    <source>
        <dbReference type="EMBL" id="AQV98444.1"/>
    </source>
</evidence>
<dbReference type="PANTHER" id="PTHR11941:SF54">
    <property type="entry name" value="ENOYL-COA HYDRATASE, MITOCHONDRIAL"/>
    <property type="match status" value="1"/>
</dbReference>
<dbReference type="KEGG" id="cuh:BJN34_31710"/>
<evidence type="ECO:0000256" key="1">
    <source>
        <dbReference type="ARBA" id="ARBA00005254"/>
    </source>
</evidence>
<comment type="similarity">
    <text evidence="1 2">Belongs to the enoyl-CoA hydratase/isomerase family.</text>
</comment>
<dbReference type="InterPro" id="IPR018376">
    <property type="entry name" value="Enoyl-CoA_hyd/isom_CS"/>
</dbReference>
<dbReference type="GO" id="GO:0006635">
    <property type="term" value="P:fatty acid beta-oxidation"/>
    <property type="evidence" value="ECO:0007669"/>
    <property type="project" value="TreeGrafter"/>
</dbReference>